<gene>
    <name evidence="3" type="ORF">COB67_07525</name>
</gene>
<protein>
    <recommendedName>
        <fullName evidence="2">Zinc finger/thioredoxin putative domain-containing protein</fullName>
    </recommendedName>
</protein>
<feature type="compositionally biased region" description="Acidic residues" evidence="1">
    <location>
        <begin position="158"/>
        <end position="171"/>
    </location>
</feature>
<organism evidence="3 4">
    <name type="scientific">SAR324 cluster bacterium</name>
    <dbReference type="NCBI Taxonomy" id="2024889"/>
    <lineage>
        <taxon>Bacteria</taxon>
        <taxon>Deltaproteobacteria</taxon>
        <taxon>SAR324 cluster</taxon>
    </lineage>
</organism>
<evidence type="ECO:0000256" key="1">
    <source>
        <dbReference type="SAM" id="MobiDB-lite"/>
    </source>
</evidence>
<feature type="region of interest" description="Disordered" evidence="1">
    <location>
        <begin position="130"/>
        <end position="221"/>
    </location>
</feature>
<feature type="region of interest" description="Disordered" evidence="1">
    <location>
        <begin position="95"/>
        <end position="117"/>
    </location>
</feature>
<reference evidence="4" key="1">
    <citation type="submission" date="2017-08" db="EMBL/GenBank/DDBJ databases">
        <title>A dynamic microbial community with high functional redundancy inhabits the cold, oxic subseafloor aquifer.</title>
        <authorList>
            <person name="Tully B.J."/>
            <person name="Wheat C.G."/>
            <person name="Glazer B.T."/>
            <person name="Huber J.A."/>
        </authorList>
    </citation>
    <scope>NUCLEOTIDE SEQUENCE [LARGE SCALE GENOMIC DNA]</scope>
</reference>
<dbReference type="AlphaFoldDB" id="A0A2A4T2V0"/>
<dbReference type="Proteomes" id="UP000218113">
    <property type="component" value="Unassembled WGS sequence"/>
</dbReference>
<feature type="compositionally biased region" description="Acidic residues" evidence="1">
    <location>
        <begin position="197"/>
        <end position="207"/>
    </location>
</feature>
<proteinExistence type="predicted"/>
<feature type="domain" description="Zinc finger/thioredoxin putative" evidence="2">
    <location>
        <begin position="1"/>
        <end position="35"/>
    </location>
</feature>
<comment type="caution">
    <text evidence="3">The sequence shown here is derived from an EMBL/GenBank/DDBJ whole genome shotgun (WGS) entry which is preliminary data.</text>
</comment>
<evidence type="ECO:0000313" key="4">
    <source>
        <dbReference type="Proteomes" id="UP000218113"/>
    </source>
</evidence>
<evidence type="ECO:0000259" key="2">
    <source>
        <dbReference type="Pfam" id="PF13717"/>
    </source>
</evidence>
<dbReference type="InterPro" id="IPR011723">
    <property type="entry name" value="Znf/thioredoxin_put"/>
</dbReference>
<evidence type="ECO:0000313" key="3">
    <source>
        <dbReference type="EMBL" id="PCI27936.1"/>
    </source>
</evidence>
<dbReference type="Pfam" id="PF13717">
    <property type="entry name" value="Zn_ribbon_4"/>
    <property type="match status" value="1"/>
</dbReference>
<feature type="compositionally biased region" description="Acidic residues" evidence="1">
    <location>
        <begin position="130"/>
        <end position="141"/>
    </location>
</feature>
<accession>A0A2A4T2V0</accession>
<dbReference type="NCBIfam" id="TIGR02098">
    <property type="entry name" value="MJ0042_CXXC"/>
    <property type="match status" value="1"/>
</dbReference>
<sequence>MIIQCRHCNATYQIDPKKVPNKNAFVRCSKCSHSIPVASDEQIKVSSQRPQKLVHCDQCHVRYAIPLSHFKTPTINVRCGKCSFVFEVRKEDASEESPAKEIFENQLSSPEEDDNIQVDSLFDDITKEEVPEEFEDTDEFMQEFSDKTTSSTSMGDSAGEDSSDFFSEDEGSNEKPNFLDKLNQEEDNSPPDFLSDFTEEEEEEESTDFLGDLEKEEESTD</sequence>
<name>A0A2A4T2V0_9DELT</name>
<feature type="non-terminal residue" evidence="3">
    <location>
        <position position="221"/>
    </location>
</feature>
<dbReference type="EMBL" id="NVSR01000045">
    <property type="protein sequence ID" value="PCI27936.1"/>
    <property type="molecule type" value="Genomic_DNA"/>
</dbReference>